<protein>
    <submittedName>
        <fullName evidence="2">Uncharacterized protein</fullName>
    </submittedName>
</protein>
<reference evidence="3 5" key="3">
    <citation type="submission" date="2019-04" db="EMBL/GenBank/DDBJ databases">
        <title>Complete genome sequencing of Piscirickettsia salmonis strain Psal-009.</title>
        <authorList>
            <person name="Schober I."/>
            <person name="Bunk B."/>
            <person name="Sproer C."/>
            <person name="Carril G.P."/>
            <person name="Riedel T."/>
            <person name="Flores-Herrera P.A."/>
            <person name="Nourdin-Galindo G."/>
            <person name="Marshall S.H."/>
            <person name="Overmann J."/>
        </authorList>
    </citation>
    <scope>NUCLEOTIDE SEQUENCE [LARGE SCALE GENOMIC DNA]</scope>
    <source>
        <strain evidence="3 5">Psal-009</strain>
    </source>
</reference>
<accession>A0A9Q6PUZ3</accession>
<organism evidence="2 4">
    <name type="scientific">Piscirickettsia salmonis</name>
    <dbReference type="NCBI Taxonomy" id="1238"/>
    <lineage>
        <taxon>Bacteria</taxon>
        <taxon>Pseudomonadati</taxon>
        <taxon>Pseudomonadota</taxon>
        <taxon>Gammaproteobacteria</taxon>
        <taxon>Thiotrichales</taxon>
        <taxon>Piscirickettsiaceae</taxon>
        <taxon>Piscirickettsia</taxon>
    </lineage>
</organism>
<reference evidence="2" key="2">
    <citation type="submission" date="2015-08" db="EMBL/GenBank/DDBJ databases">
        <title>Complete genome sequence of Piscirickettsia salmonis strain PM32597B1.</title>
        <authorList>
            <person name="Bohle H."/>
            <person name="Henriquez P."/>
            <person name="Navas E."/>
            <person name="Grothusen H."/>
            <person name="Bustamante F."/>
            <person name="Bustos P."/>
            <person name="Bustos P."/>
            <person name="Mancilla M."/>
        </authorList>
    </citation>
    <scope>NUCLEOTIDE SEQUENCE</scope>
    <source>
        <strain evidence="2">PM32597B1</strain>
    </source>
</reference>
<evidence type="ECO:0000313" key="3">
    <source>
        <dbReference type="EMBL" id="QGO06345.1"/>
    </source>
</evidence>
<keyword evidence="5" id="KW-1185">Reference proteome</keyword>
<evidence type="ECO:0000256" key="1">
    <source>
        <dbReference type="SAM" id="Phobius"/>
    </source>
</evidence>
<gene>
    <name evidence="2" type="ORF">KU39_1346</name>
    <name evidence="3" type="ORF">Psal009_02256</name>
</gene>
<keyword evidence="1" id="KW-0472">Membrane</keyword>
<evidence type="ECO:0000313" key="2">
    <source>
        <dbReference type="EMBL" id="ALB22528.1"/>
    </source>
</evidence>
<feature type="transmembrane region" description="Helical" evidence="1">
    <location>
        <begin position="12"/>
        <end position="30"/>
    </location>
</feature>
<dbReference type="AlphaFoldDB" id="A0A9Q6PUZ3"/>
<sequence length="45" mass="5394">MSQNKKRAMLGYFFILFFNTFVDLGHKIFFTQLNHPIILPFTPPY</sequence>
<evidence type="ECO:0000313" key="4">
    <source>
        <dbReference type="Proteomes" id="UP000029558"/>
    </source>
</evidence>
<proteinExistence type="predicted"/>
<dbReference type="EMBL" id="CP038908">
    <property type="protein sequence ID" value="QGO06345.1"/>
    <property type="molecule type" value="Genomic_DNA"/>
</dbReference>
<dbReference type="Proteomes" id="UP000029558">
    <property type="component" value="Chromosome"/>
</dbReference>
<keyword evidence="1" id="KW-0812">Transmembrane</keyword>
<dbReference type="Proteomes" id="UP000422232">
    <property type="component" value="Chromosome"/>
</dbReference>
<evidence type="ECO:0000313" key="5">
    <source>
        <dbReference type="Proteomes" id="UP000422232"/>
    </source>
</evidence>
<dbReference type="EMBL" id="CP012508">
    <property type="protein sequence ID" value="ALB22528.1"/>
    <property type="molecule type" value="Genomic_DNA"/>
</dbReference>
<name>A0A9Q6PUZ3_PISSA</name>
<keyword evidence="1" id="KW-1133">Transmembrane helix</keyword>
<reference evidence="2 4" key="1">
    <citation type="journal article" date="2014" name="Genome Announc.">
        <title>Comparative Genome Analysis of Two Isolates of the Fish Pathogen Piscirickettsia salmonis from Different Hosts Reveals Major Differences in Virulence-Associated Secretion Systems.</title>
        <authorList>
            <person name="Bohle H."/>
            <person name="Henriquez P."/>
            <person name="Grothusen H."/>
            <person name="Navas E."/>
            <person name="Sandoval A."/>
            <person name="Bustamante F."/>
            <person name="Bustos P."/>
            <person name="Mancilla M."/>
        </authorList>
    </citation>
    <scope>NUCLEOTIDE SEQUENCE [LARGE SCALE GENOMIC DNA]</scope>
    <source>
        <strain evidence="4">B1-32597</strain>
        <strain evidence="2">PM32597B1</strain>
    </source>
</reference>